<name>A0A4Z2EYM6_9TELE</name>
<evidence type="ECO:0000313" key="1">
    <source>
        <dbReference type="EMBL" id="TNN33464.1"/>
    </source>
</evidence>
<accession>A0A4Z2EYM6</accession>
<comment type="caution">
    <text evidence="1">The sequence shown here is derived from an EMBL/GenBank/DDBJ whole genome shotgun (WGS) entry which is preliminary data.</text>
</comment>
<organism evidence="1 2">
    <name type="scientific">Liparis tanakae</name>
    <name type="common">Tanaka's snailfish</name>
    <dbReference type="NCBI Taxonomy" id="230148"/>
    <lineage>
        <taxon>Eukaryota</taxon>
        <taxon>Metazoa</taxon>
        <taxon>Chordata</taxon>
        <taxon>Craniata</taxon>
        <taxon>Vertebrata</taxon>
        <taxon>Euteleostomi</taxon>
        <taxon>Actinopterygii</taxon>
        <taxon>Neopterygii</taxon>
        <taxon>Teleostei</taxon>
        <taxon>Neoteleostei</taxon>
        <taxon>Acanthomorphata</taxon>
        <taxon>Eupercaria</taxon>
        <taxon>Perciformes</taxon>
        <taxon>Cottioidei</taxon>
        <taxon>Cottales</taxon>
        <taxon>Liparidae</taxon>
        <taxon>Liparis</taxon>
    </lineage>
</organism>
<sequence>MLPCSEKSATVCPVPRRTHLVVRSPSSPTGPLAWIRAVLMPTSAPAEQERGSGGEYAPRPKRYPSAKRELEFQNTQALSTCCRNCSAVSSLSVTMTSVWELPYLWMWSTASCMLSTTSMQHSRSPYSVLRDFTSEGLKHVDDLVEERRPQQVPVDEQRLHGVAGRRVVTLGVSDCNERRVDVADALAVAQDRDALRRPLDVPDQLGRAPRDDQVDQLVQAAQILHLLPGAHLHQDIVLNHRIIKEAVSYQLNGVRHPVAGERFLWTLGEKASTGSTDLREAVGPRLEDDQQHPDGDGDLLQLQVVGHPGPPHHAPHAVPGRHGQLAEADGEAVQLRRRETQTVDQRLRETTCRRGENTTQPMRIRLGARGRGSGVGVGLGGRGSSVPEVVASSMSLLLALRISSFFSVSRSASEQMISPLWRNKHPPPR</sequence>
<dbReference type="EMBL" id="SRLO01002237">
    <property type="protein sequence ID" value="TNN33464.1"/>
    <property type="molecule type" value="Genomic_DNA"/>
</dbReference>
<protein>
    <submittedName>
        <fullName evidence="1">Uncharacterized protein</fullName>
    </submittedName>
</protein>
<dbReference type="AlphaFoldDB" id="A0A4Z2EYM6"/>
<proteinExistence type="predicted"/>
<reference evidence="1 2" key="1">
    <citation type="submission" date="2019-03" db="EMBL/GenBank/DDBJ databases">
        <title>First draft genome of Liparis tanakae, snailfish: a comprehensive survey of snailfish specific genes.</title>
        <authorList>
            <person name="Kim W."/>
            <person name="Song I."/>
            <person name="Jeong J.-H."/>
            <person name="Kim D."/>
            <person name="Kim S."/>
            <person name="Ryu S."/>
            <person name="Song J.Y."/>
            <person name="Lee S.K."/>
        </authorList>
    </citation>
    <scope>NUCLEOTIDE SEQUENCE [LARGE SCALE GENOMIC DNA]</scope>
    <source>
        <tissue evidence="1">Muscle</tissue>
    </source>
</reference>
<dbReference type="Proteomes" id="UP000314294">
    <property type="component" value="Unassembled WGS sequence"/>
</dbReference>
<keyword evidence="2" id="KW-1185">Reference proteome</keyword>
<gene>
    <name evidence="1" type="ORF">EYF80_056370</name>
</gene>
<evidence type="ECO:0000313" key="2">
    <source>
        <dbReference type="Proteomes" id="UP000314294"/>
    </source>
</evidence>